<evidence type="ECO:0000256" key="2">
    <source>
        <dbReference type="ARBA" id="ARBA00022801"/>
    </source>
</evidence>
<protein>
    <recommendedName>
        <fullName evidence="4">Amidase domain-containing protein</fullName>
    </recommendedName>
</protein>
<sequence>MSWEAIAKESQTSVLHSIPARWHLDTGKYRSLKDITHVPRICGLLTEGQLEITELGATQLVQRLGSRQLTAVQVLEAFAGRAAITHQLINCLADFFYEEGLEQAKALDDALDRGELLKGPLHGLPIALKDIHGTKGHATTMAWVSLKDNIAQQDSNVVAALRNAGAIFFCKTTMPQSAMAIETVSNLWGRTLNPTNTDLNAGGSSGGDAVLVAMRGTPFTPSTDLGGSIRVPAAFNGLYALKPTAARIPKGGMPDLGQSLVQVSFGPICHSIEDMELLTKVINAYPFNRYDVTCTPVPWIMPEPVQESMRFGLMKWDGVVMPHTPILRGLGHTKKVLEKAGHEVVDFEPPFDCWQALKTTFNIYYQGGSEQTLAALALSGEPTIPAFADLLRTFNVRQLPASEILQLSRKVREYKEAFLAAWNNTTKNGKATDALICPPAPAIGYPHDFNAYWGYTALFNLVDYPSAILPIQGFQISTEQDGVDADYHPLGSNPYDKPNYEIYDPSVFASQRATIQIVGRPFEDEKLLQVAAVIDKLLHVS</sequence>
<feature type="active site" description="Acyl-ester intermediate" evidence="3">
    <location>
        <position position="228"/>
    </location>
</feature>
<dbReference type="GO" id="GO:0016787">
    <property type="term" value="F:hydrolase activity"/>
    <property type="evidence" value="ECO:0007669"/>
    <property type="project" value="UniProtKB-KW"/>
</dbReference>
<feature type="active site" description="Charge relay system" evidence="3">
    <location>
        <position position="129"/>
    </location>
</feature>
<evidence type="ECO:0000313" key="5">
    <source>
        <dbReference type="EMBL" id="CEI60195.1"/>
    </source>
</evidence>
<evidence type="ECO:0000256" key="3">
    <source>
        <dbReference type="PIRSR" id="PIRSR001221-1"/>
    </source>
</evidence>
<dbReference type="AlphaFoldDB" id="A0A2L2TLY9"/>
<dbReference type="OrthoDB" id="6428749at2759"/>
<organism evidence="5 6">
    <name type="scientific">Fusarium venenatum</name>
    <dbReference type="NCBI Taxonomy" id="56646"/>
    <lineage>
        <taxon>Eukaryota</taxon>
        <taxon>Fungi</taxon>
        <taxon>Dikarya</taxon>
        <taxon>Ascomycota</taxon>
        <taxon>Pezizomycotina</taxon>
        <taxon>Sordariomycetes</taxon>
        <taxon>Hypocreomycetidae</taxon>
        <taxon>Hypocreales</taxon>
        <taxon>Nectriaceae</taxon>
        <taxon>Fusarium</taxon>
    </lineage>
</organism>
<accession>A0A2L2TLY9</accession>
<dbReference type="KEGG" id="fvn:FVRRES_04631"/>
<feature type="domain" description="Amidase" evidence="4">
    <location>
        <begin position="74"/>
        <end position="528"/>
    </location>
</feature>
<proteinExistence type="inferred from homology"/>
<dbReference type="GeneID" id="37256270"/>
<reference evidence="6" key="1">
    <citation type="submission" date="2014-10" db="EMBL/GenBank/DDBJ databases">
        <authorList>
            <person name="King R."/>
        </authorList>
    </citation>
    <scope>NUCLEOTIDE SEQUENCE [LARGE SCALE GENOMIC DNA]</scope>
    <source>
        <strain evidence="6">A3/5</strain>
    </source>
</reference>
<feature type="active site" description="Charge relay system" evidence="3">
    <location>
        <position position="204"/>
    </location>
</feature>
<dbReference type="RefSeq" id="XP_025583915.1">
    <property type="nucleotide sequence ID" value="XM_025732961.2"/>
</dbReference>
<dbReference type="Pfam" id="PF01425">
    <property type="entry name" value="Amidase"/>
    <property type="match status" value="1"/>
</dbReference>
<evidence type="ECO:0000256" key="1">
    <source>
        <dbReference type="ARBA" id="ARBA00009199"/>
    </source>
</evidence>
<dbReference type="PANTHER" id="PTHR46072">
    <property type="entry name" value="AMIDASE-RELATED-RELATED"/>
    <property type="match status" value="1"/>
</dbReference>
<dbReference type="Gene3D" id="3.90.1300.10">
    <property type="entry name" value="Amidase signature (AS) domain"/>
    <property type="match status" value="1"/>
</dbReference>
<evidence type="ECO:0000313" key="6">
    <source>
        <dbReference type="Proteomes" id="UP000245910"/>
    </source>
</evidence>
<dbReference type="EMBL" id="LN649230">
    <property type="protein sequence ID" value="CEI60195.1"/>
    <property type="molecule type" value="Genomic_DNA"/>
</dbReference>
<name>A0A2L2TLY9_9HYPO</name>
<comment type="similarity">
    <text evidence="1">Belongs to the amidase family.</text>
</comment>
<dbReference type="Proteomes" id="UP000245910">
    <property type="component" value="Chromosome II"/>
</dbReference>
<keyword evidence="2" id="KW-0378">Hydrolase</keyword>
<dbReference type="SUPFAM" id="SSF75304">
    <property type="entry name" value="Amidase signature (AS) enzymes"/>
    <property type="match status" value="1"/>
</dbReference>
<dbReference type="STRING" id="56646.A0A2L2TLY9"/>
<dbReference type="InterPro" id="IPR023631">
    <property type="entry name" value="Amidase_dom"/>
</dbReference>
<dbReference type="PIRSF" id="PIRSF001221">
    <property type="entry name" value="Amidase_fungi"/>
    <property type="match status" value="1"/>
</dbReference>
<keyword evidence="6" id="KW-1185">Reference proteome</keyword>
<dbReference type="InterPro" id="IPR036928">
    <property type="entry name" value="AS_sf"/>
</dbReference>
<evidence type="ECO:0000259" key="4">
    <source>
        <dbReference type="Pfam" id="PF01425"/>
    </source>
</evidence>